<sequence>MRSSYMKFLLRMTNNYLALLNRNIIDTLGTHSSFGFSDEPPVLQFEHTSRKFRETVLIWFIQ</sequence>
<comment type="caution">
    <text evidence="1">The sequence shown here is derived from an EMBL/GenBank/DDBJ whole genome shotgun (WGS) entry which is preliminary data.</text>
</comment>
<organism evidence="1 2">
    <name type="scientific">Dinothrombium tinctorium</name>
    <dbReference type="NCBI Taxonomy" id="1965070"/>
    <lineage>
        <taxon>Eukaryota</taxon>
        <taxon>Metazoa</taxon>
        <taxon>Ecdysozoa</taxon>
        <taxon>Arthropoda</taxon>
        <taxon>Chelicerata</taxon>
        <taxon>Arachnida</taxon>
        <taxon>Acari</taxon>
        <taxon>Acariformes</taxon>
        <taxon>Trombidiformes</taxon>
        <taxon>Prostigmata</taxon>
        <taxon>Anystina</taxon>
        <taxon>Parasitengona</taxon>
        <taxon>Trombidioidea</taxon>
        <taxon>Trombidiidae</taxon>
        <taxon>Dinothrombium</taxon>
    </lineage>
</organism>
<protein>
    <submittedName>
        <fullName evidence="1">Uncharacterized protein</fullName>
    </submittedName>
</protein>
<dbReference type="AlphaFoldDB" id="A0A3S3P2U2"/>
<keyword evidence="2" id="KW-1185">Reference proteome</keyword>
<evidence type="ECO:0000313" key="2">
    <source>
        <dbReference type="Proteomes" id="UP000285301"/>
    </source>
</evidence>
<name>A0A3S3P2U2_9ACAR</name>
<proteinExistence type="predicted"/>
<dbReference type="Proteomes" id="UP000285301">
    <property type="component" value="Unassembled WGS sequence"/>
</dbReference>
<evidence type="ECO:0000313" key="1">
    <source>
        <dbReference type="EMBL" id="RWS10817.1"/>
    </source>
</evidence>
<reference evidence="1 2" key="1">
    <citation type="journal article" date="2018" name="Gigascience">
        <title>Genomes of trombidid mites reveal novel predicted allergens and laterally-transferred genes associated with secondary metabolism.</title>
        <authorList>
            <person name="Dong X."/>
            <person name="Chaisiri K."/>
            <person name="Xia D."/>
            <person name="Armstrong S.D."/>
            <person name="Fang Y."/>
            <person name="Donnelly M.J."/>
            <person name="Kadowaki T."/>
            <person name="McGarry J.W."/>
            <person name="Darby A.C."/>
            <person name="Makepeace B.L."/>
        </authorList>
    </citation>
    <scope>NUCLEOTIDE SEQUENCE [LARGE SCALE GENOMIC DNA]</scope>
    <source>
        <strain evidence="1">UoL-WK</strain>
    </source>
</reference>
<dbReference type="EMBL" id="NCKU01001954">
    <property type="protein sequence ID" value="RWS10817.1"/>
    <property type="molecule type" value="Genomic_DNA"/>
</dbReference>
<accession>A0A3S3P2U2</accession>
<gene>
    <name evidence="1" type="ORF">B4U79_02618</name>
</gene>
<dbReference type="OrthoDB" id="6483998at2759"/>